<organism evidence="1 2">
    <name type="scientific">Weissella viridescens</name>
    <name type="common">Lactobacillus viridescens</name>
    <dbReference type="NCBI Taxonomy" id="1629"/>
    <lineage>
        <taxon>Bacteria</taxon>
        <taxon>Bacillati</taxon>
        <taxon>Bacillota</taxon>
        <taxon>Bacilli</taxon>
        <taxon>Lactobacillales</taxon>
        <taxon>Lactobacillaceae</taxon>
        <taxon>Weissella</taxon>
    </lineage>
</organism>
<dbReference type="GO" id="GO:0003677">
    <property type="term" value="F:DNA binding"/>
    <property type="evidence" value="ECO:0007669"/>
    <property type="project" value="InterPro"/>
</dbReference>
<dbReference type="EMBL" id="RHGY01000002">
    <property type="protein sequence ID" value="RRG18230.1"/>
    <property type="molecule type" value="Genomic_DNA"/>
</dbReference>
<sequence>MTALEQETKKTYVQFKTAIIESDFKQLELAEMLHTSQAQISRAIHGSDDRRSRELREGLVKILHMN</sequence>
<accession>A0A3P2RHL2</accession>
<name>A0A3P2RHL2_WEIVI</name>
<dbReference type="InterPro" id="IPR010982">
    <property type="entry name" value="Lambda_DNA-bd_dom_sf"/>
</dbReference>
<gene>
    <name evidence="1" type="ORF">D3P96_02780</name>
</gene>
<evidence type="ECO:0000313" key="1">
    <source>
        <dbReference type="EMBL" id="RRG18230.1"/>
    </source>
</evidence>
<proteinExistence type="predicted"/>
<protein>
    <submittedName>
        <fullName evidence="1">XRE family transcriptional regulator</fullName>
    </submittedName>
</protein>
<comment type="caution">
    <text evidence="1">The sequence shown here is derived from an EMBL/GenBank/DDBJ whole genome shotgun (WGS) entry which is preliminary data.</text>
</comment>
<evidence type="ECO:0000313" key="2">
    <source>
        <dbReference type="Proteomes" id="UP000275836"/>
    </source>
</evidence>
<reference evidence="1 2" key="1">
    <citation type="submission" date="2018-10" db="EMBL/GenBank/DDBJ databases">
        <title>Draft genome sequence of Weissella viridescens UCO-SMC3.</title>
        <authorList>
            <person name="Garcia-Cancino A."/>
            <person name="Espinoza-Monje M."/>
            <person name="Albarracin L."/>
            <person name="Garcia-Castillo V."/>
            <person name="Campos-Martin J."/>
            <person name="Nakano Y."/>
            <person name="Guitierrez-Zamorano C."/>
            <person name="Ikeda-Ohtsubo W."/>
            <person name="Morita H."/>
            <person name="Kitazawa H."/>
            <person name="Villena J."/>
        </authorList>
    </citation>
    <scope>NUCLEOTIDE SEQUENCE [LARGE SCALE GENOMIC DNA]</scope>
    <source>
        <strain evidence="1 2">UCO-SMC3</strain>
    </source>
</reference>
<dbReference type="AlphaFoldDB" id="A0A3P2RHL2"/>
<dbReference type="RefSeq" id="WP_124942878.1">
    <property type="nucleotide sequence ID" value="NZ_RHGY01000002.1"/>
</dbReference>
<dbReference type="Proteomes" id="UP000275836">
    <property type="component" value="Unassembled WGS sequence"/>
</dbReference>
<dbReference type="OrthoDB" id="2150598at2"/>
<dbReference type="SUPFAM" id="SSF47413">
    <property type="entry name" value="lambda repressor-like DNA-binding domains"/>
    <property type="match status" value="1"/>
</dbReference>